<dbReference type="OrthoDB" id="1679175at2"/>
<accession>A0A1W2E9B0</accession>
<organism evidence="2 3">
    <name type="scientific">Desulfocicer vacuolatum DSM 3385</name>
    <dbReference type="NCBI Taxonomy" id="1121400"/>
    <lineage>
        <taxon>Bacteria</taxon>
        <taxon>Pseudomonadati</taxon>
        <taxon>Thermodesulfobacteriota</taxon>
        <taxon>Desulfobacteria</taxon>
        <taxon>Desulfobacterales</taxon>
        <taxon>Desulfobacteraceae</taxon>
        <taxon>Desulfocicer</taxon>
    </lineage>
</organism>
<dbReference type="Proteomes" id="UP000192418">
    <property type="component" value="Unassembled WGS sequence"/>
</dbReference>
<feature type="transmembrane region" description="Helical" evidence="1">
    <location>
        <begin position="208"/>
        <end position="227"/>
    </location>
</feature>
<protein>
    <submittedName>
        <fullName evidence="2">Uncharacterized protein</fullName>
    </submittedName>
</protein>
<feature type="transmembrane region" description="Helical" evidence="1">
    <location>
        <begin position="247"/>
        <end position="264"/>
    </location>
</feature>
<feature type="transmembrane region" description="Helical" evidence="1">
    <location>
        <begin position="21"/>
        <end position="39"/>
    </location>
</feature>
<reference evidence="2 3" key="1">
    <citation type="submission" date="2017-04" db="EMBL/GenBank/DDBJ databases">
        <authorList>
            <person name="Afonso C.L."/>
            <person name="Miller P.J."/>
            <person name="Scott M.A."/>
            <person name="Spackman E."/>
            <person name="Goraichik I."/>
            <person name="Dimitrov K.M."/>
            <person name="Suarez D.L."/>
            <person name="Swayne D.E."/>
        </authorList>
    </citation>
    <scope>NUCLEOTIDE SEQUENCE [LARGE SCALE GENOMIC DNA]</scope>
    <source>
        <strain evidence="2 3">DSM 3385</strain>
    </source>
</reference>
<feature type="transmembrane region" description="Helical" evidence="1">
    <location>
        <begin position="405"/>
        <end position="428"/>
    </location>
</feature>
<name>A0A1W2E9B0_9BACT</name>
<keyword evidence="3" id="KW-1185">Reference proteome</keyword>
<dbReference type="RefSeq" id="WP_084071389.1">
    <property type="nucleotide sequence ID" value="NZ_FWXY01000027.1"/>
</dbReference>
<evidence type="ECO:0000313" key="3">
    <source>
        <dbReference type="Proteomes" id="UP000192418"/>
    </source>
</evidence>
<gene>
    <name evidence="2" type="ORF">SAMN02746065_12717</name>
</gene>
<dbReference type="EMBL" id="FWXY01000027">
    <property type="protein sequence ID" value="SMD06321.1"/>
    <property type="molecule type" value="Genomic_DNA"/>
</dbReference>
<keyword evidence="1" id="KW-1133">Transmembrane helix</keyword>
<dbReference type="STRING" id="1121400.SAMN02746065_12717"/>
<keyword evidence="1" id="KW-0812">Transmembrane</keyword>
<dbReference type="AlphaFoldDB" id="A0A1W2E9B0"/>
<sequence length="434" mass="48858">MSMIYERMSSSTYENGIKIKLIVVSILLLMLALGFNTLLNLNSLEDIYVGSTFSKYSAIGNDLKRNIEKSLRFGKTIDRYFGLNSLLLETREHLTKKNCFSFFKKIELIRAYSNLSVSLALPDNQIYYSTEPSLIHQQLPSEVSTYFKTVFTLDGADENMVKNYYKFNSKFYIGLPIEKNKSQMGTLIIILPEAQVNTFIHNVLIEKLQLAGLILLGGLTVLLIFFFKPISRGSRRKGFSRKEASGAILMVLVLAQILFALLNTNSFKNCYLEITREKTGVVGSLLGEDINFILSKGIALNRIFMMEKTLGEIIMASPELSDIILLDSDLFPLYKADKKGSFVVKKDGEDAFKSVRTTPWPKESQYHQSITLGHSSSGAGDSADIAGYISITISKKVLLSELKKIIMDAIIVLAVSLLFSWYLCSLCFNTWQKR</sequence>
<evidence type="ECO:0000313" key="2">
    <source>
        <dbReference type="EMBL" id="SMD06321.1"/>
    </source>
</evidence>
<proteinExistence type="predicted"/>
<keyword evidence="1" id="KW-0472">Membrane</keyword>
<evidence type="ECO:0000256" key="1">
    <source>
        <dbReference type="SAM" id="Phobius"/>
    </source>
</evidence>